<evidence type="ECO:0000256" key="2">
    <source>
        <dbReference type="SAM" id="MobiDB-lite"/>
    </source>
</evidence>
<dbReference type="CDD" id="cd22817">
    <property type="entry name" value="DRWD-N_Knl1"/>
    <property type="match status" value="1"/>
</dbReference>
<keyword evidence="5" id="KW-1185">Reference proteome</keyword>
<feature type="compositionally biased region" description="Low complexity" evidence="2">
    <location>
        <begin position="256"/>
        <end position="272"/>
    </location>
</feature>
<evidence type="ECO:0000313" key="4">
    <source>
        <dbReference type="EMBL" id="KAK7906965.1"/>
    </source>
</evidence>
<dbReference type="Proteomes" id="UP001460270">
    <property type="component" value="Unassembled WGS sequence"/>
</dbReference>
<evidence type="ECO:0000313" key="5">
    <source>
        <dbReference type="Proteomes" id="UP001460270"/>
    </source>
</evidence>
<keyword evidence="1" id="KW-0175">Coiled coil</keyword>
<sequence length="737" mass="83952">MDETQRSVDDGAVKVENENKGFLSVIEEKSIVENEKCLANSTDVNMTEAMPVQMQRNSFLESAEESQTTEDPISKSEVDLKLHPGSPQINTNNDDDKPVVDNLEISMNKDGEETHSRKSRRRTLAEIQSKIRRFSQNLNADNVVEDLNIPAPLLDPEPKIEETKQLMSRLSVVGFKPKLTKRSKSEEIKALDGSVVQAAEGKPTRTLKPQNQSGNFDLNVSDINDEELESYEDVSETLDAKQDSQTGALESDDNVTAAANTQTTNSSNCSNTTSLRCEATFESTSMQTLYDSSLDDYANDIQKKYDEGTLTMMEFFKLFHIDFVIHNPRQSVAPARVSSDTESTLMVLSYDRHVSLPKQLVYETDMQNLTEQVEGLKGRMRDLDKPLTRVNRTLWEEMEHFSEAEFKSFGAKLKEKHNFYRKMSRAKSHEMKEALYAELVQANAEEQNKLKGSVEKADAMLKTLDDAIAELEAELAAVECDVKSNQEELNKVTEAMDNNERATSELEFQKNQNLNKLRRVKEETRDLDRHLTMLHTINEWKLEEITSNTVSYTFLYKTLHLDLVYEESEGNDEERKIVDISFKHLFAEESQCHVHLVHTLVSHFTQDKSLTEKYPTSKHVPELLHDVSLVVSRCRQLGEEVRTLKAWCSLRYDIVHMHCLQSEIHVTFSSLKTFRKFEVVFSVSLTNQPYGLELKSFKNLIGNTTIQSVEEIVSSLTPAQKGLTKTIQNIHSSLLCF</sequence>
<feature type="compositionally biased region" description="Polar residues" evidence="2">
    <location>
        <begin position="207"/>
        <end position="219"/>
    </location>
</feature>
<feature type="region of interest" description="Disordered" evidence="2">
    <location>
        <begin position="55"/>
        <end position="99"/>
    </location>
</feature>
<dbReference type="GO" id="GO:0005634">
    <property type="term" value="C:nucleus"/>
    <property type="evidence" value="ECO:0007669"/>
    <property type="project" value="TreeGrafter"/>
</dbReference>
<dbReference type="InterPro" id="IPR040850">
    <property type="entry name" value="Knl1_RWD_C"/>
</dbReference>
<name>A0AAW0NQY4_9GOBI</name>
<evidence type="ECO:0000259" key="3">
    <source>
        <dbReference type="Pfam" id="PF18210"/>
    </source>
</evidence>
<dbReference type="PANTHER" id="PTHR16520">
    <property type="entry name" value="KINETOCHORE SCAFFOLD 1"/>
    <property type="match status" value="1"/>
</dbReference>
<organism evidence="4 5">
    <name type="scientific">Mugilogobius chulae</name>
    <name type="common">yellowstripe goby</name>
    <dbReference type="NCBI Taxonomy" id="88201"/>
    <lineage>
        <taxon>Eukaryota</taxon>
        <taxon>Metazoa</taxon>
        <taxon>Chordata</taxon>
        <taxon>Craniata</taxon>
        <taxon>Vertebrata</taxon>
        <taxon>Euteleostomi</taxon>
        <taxon>Actinopterygii</taxon>
        <taxon>Neopterygii</taxon>
        <taxon>Teleostei</taxon>
        <taxon>Neoteleostei</taxon>
        <taxon>Acanthomorphata</taxon>
        <taxon>Gobiaria</taxon>
        <taxon>Gobiiformes</taxon>
        <taxon>Gobioidei</taxon>
        <taxon>Gobiidae</taxon>
        <taxon>Gobionellinae</taxon>
        <taxon>Mugilogobius</taxon>
    </lineage>
</organism>
<dbReference type="GO" id="GO:0008608">
    <property type="term" value="P:attachment of spindle microtubules to kinetochore"/>
    <property type="evidence" value="ECO:0007669"/>
    <property type="project" value="InterPro"/>
</dbReference>
<dbReference type="PANTHER" id="PTHR16520:SF3">
    <property type="entry name" value="KINETOCHORE SCAFFOLD 1"/>
    <property type="match status" value="1"/>
</dbReference>
<dbReference type="InterPro" id="IPR037388">
    <property type="entry name" value="Blinkin"/>
</dbReference>
<dbReference type="AlphaFoldDB" id="A0AAW0NQY4"/>
<dbReference type="Pfam" id="PF18210">
    <property type="entry name" value="Knl1_RWD_C"/>
    <property type="match status" value="1"/>
</dbReference>
<feature type="region of interest" description="Disordered" evidence="2">
    <location>
        <begin position="232"/>
        <end position="272"/>
    </location>
</feature>
<evidence type="ECO:0000256" key="1">
    <source>
        <dbReference type="SAM" id="Coils"/>
    </source>
</evidence>
<feature type="region of interest" description="Disordered" evidence="2">
    <location>
        <begin position="200"/>
        <end position="219"/>
    </location>
</feature>
<feature type="coiled-coil region" evidence="1">
    <location>
        <begin position="454"/>
        <end position="512"/>
    </location>
</feature>
<dbReference type="GO" id="GO:0034501">
    <property type="term" value="P:protein localization to kinetochore"/>
    <property type="evidence" value="ECO:0007669"/>
    <property type="project" value="InterPro"/>
</dbReference>
<feature type="domain" description="Knl1 C-terminal RWD" evidence="3">
    <location>
        <begin position="470"/>
        <end position="638"/>
    </location>
</feature>
<gene>
    <name evidence="4" type="ORF">WMY93_015577</name>
</gene>
<accession>A0AAW0NQY4</accession>
<protein>
    <recommendedName>
        <fullName evidence="3">Knl1 C-terminal RWD domain-containing protein</fullName>
    </recommendedName>
</protein>
<proteinExistence type="predicted"/>
<dbReference type="EMBL" id="JBBPFD010000011">
    <property type="protein sequence ID" value="KAK7906965.1"/>
    <property type="molecule type" value="Genomic_DNA"/>
</dbReference>
<comment type="caution">
    <text evidence="4">The sequence shown here is derived from an EMBL/GenBank/DDBJ whole genome shotgun (WGS) entry which is preliminary data.</text>
</comment>
<reference evidence="5" key="1">
    <citation type="submission" date="2024-04" db="EMBL/GenBank/DDBJ databases">
        <title>Salinicola lusitanus LLJ914,a marine bacterium isolated from the Okinawa Trough.</title>
        <authorList>
            <person name="Li J."/>
        </authorList>
    </citation>
    <scope>NUCLEOTIDE SEQUENCE [LARGE SCALE GENOMIC DNA]</scope>
</reference>
<feature type="compositionally biased region" description="Basic and acidic residues" evidence="2">
    <location>
        <begin position="72"/>
        <end position="82"/>
    </location>
</feature>